<feature type="transmembrane region" description="Helical" evidence="5">
    <location>
        <begin position="230"/>
        <end position="249"/>
    </location>
</feature>
<dbReference type="GO" id="GO:0015108">
    <property type="term" value="F:chloride transmembrane transporter activity"/>
    <property type="evidence" value="ECO:0007669"/>
    <property type="project" value="InterPro"/>
</dbReference>
<proteinExistence type="predicted"/>
<dbReference type="AlphaFoldDB" id="A0A6C0I3W5"/>
<evidence type="ECO:0000256" key="4">
    <source>
        <dbReference type="ARBA" id="ARBA00023136"/>
    </source>
</evidence>
<feature type="transmembrane region" description="Helical" evidence="5">
    <location>
        <begin position="20"/>
        <end position="40"/>
    </location>
</feature>
<reference evidence="6" key="1">
    <citation type="journal article" date="2020" name="Nature">
        <title>Giant virus diversity and host interactions through global metagenomics.</title>
        <authorList>
            <person name="Schulz F."/>
            <person name="Roux S."/>
            <person name="Paez-Espino D."/>
            <person name="Jungbluth S."/>
            <person name="Walsh D.A."/>
            <person name="Denef V.J."/>
            <person name="McMahon K.D."/>
            <person name="Konstantinidis K.T."/>
            <person name="Eloe-Fadrosh E.A."/>
            <person name="Kyrpides N.C."/>
            <person name="Woyke T."/>
        </authorList>
    </citation>
    <scope>NUCLEOTIDE SEQUENCE</scope>
    <source>
        <strain evidence="6">GVMAG-M-3300023184-18</strain>
    </source>
</reference>
<feature type="transmembrane region" description="Helical" evidence="5">
    <location>
        <begin position="176"/>
        <end position="194"/>
    </location>
</feature>
<dbReference type="InterPro" id="IPR001807">
    <property type="entry name" value="ClC"/>
</dbReference>
<feature type="transmembrane region" description="Helical" evidence="5">
    <location>
        <begin position="129"/>
        <end position="148"/>
    </location>
</feature>
<keyword evidence="3 5" id="KW-1133">Transmembrane helix</keyword>
<organism evidence="6">
    <name type="scientific">viral metagenome</name>
    <dbReference type="NCBI Taxonomy" id="1070528"/>
    <lineage>
        <taxon>unclassified sequences</taxon>
        <taxon>metagenomes</taxon>
        <taxon>organismal metagenomes</taxon>
    </lineage>
</organism>
<feature type="transmembrane region" description="Helical" evidence="5">
    <location>
        <begin position="52"/>
        <end position="70"/>
    </location>
</feature>
<dbReference type="Gene3D" id="1.10.3080.10">
    <property type="entry name" value="Clc chloride channel"/>
    <property type="match status" value="1"/>
</dbReference>
<dbReference type="Pfam" id="PF00654">
    <property type="entry name" value="Voltage_CLC"/>
    <property type="match status" value="1"/>
</dbReference>
<dbReference type="SUPFAM" id="SSF81340">
    <property type="entry name" value="Clc chloride channel"/>
    <property type="match status" value="1"/>
</dbReference>
<evidence type="ECO:0000256" key="1">
    <source>
        <dbReference type="ARBA" id="ARBA00004141"/>
    </source>
</evidence>
<evidence type="ECO:0000256" key="3">
    <source>
        <dbReference type="ARBA" id="ARBA00022989"/>
    </source>
</evidence>
<sequence length="286" mass="31748">MFNYFKKYLVEINIENLLYLGYIFGVTIAFKSPLSSAVLVLEKSLRSKSKKIVSNFIFCCIGILIAYSLVDKSNDIFTSLPVSFTYSASHFLKYSFLAIFCGVLASILFKIMTEMFNTVQNLVTKSKTLLNVIPIFFGFCLAALINNVNGGIEMTGEGITMVNCEFSKTCVYDFKILLGFLVNVILTFISGCSGGHKWVFMSMGGGIGSVYDNFTTLPSTQTIIIGMNSFFSAILGNPISSAFIISSLTNQNYDTLPMLIAMSLISYYSYKHSNKFIDKFTRLPDG</sequence>
<name>A0A6C0I3W5_9ZZZZ</name>
<dbReference type="GO" id="GO:0016020">
    <property type="term" value="C:membrane"/>
    <property type="evidence" value="ECO:0007669"/>
    <property type="project" value="UniProtKB-SubCell"/>
</dbReference>
<dbReference type="EMBL" id="MN740081">
    <property type="protein sequence ID" value="QHT87067.1"/>
    <property type="molecule type" value="Genomic_DNA"/>
</dbReference>
<comment type="subcellular location">
    <subcellularLocation>
        <location evidence="1">Membrane</location>
        <topology evidence="1">Multi-pass membrane protein</topology>
    </subcellularLocation>
</comment>
<evidence type="ECO:0000256" key="2">
    <source>
        <dbReference type="ARBA" id="ARBA00022692"/>
    </source>
</evidence>
<keyword evidence="2 5" id="KW-0812">Transmembrane</keyword>
<keyword evidence="4 5" id="KW-0472">Membrane</keyword>
<evidence type="ECO:0000256" key="5">
    <source>
        <dbReference type="SAM" id="Phobius"/>
    </source>
</evidence>
<dbReference type="InterPro" id="IPR014743">
    <property type="entry name" value="Cl-channel_core"/>
</dbReference>
<protein>
    <submittedName>
        <fullName evidence="6">Uncharacterized protein</fullName>
    </submittedName>
</protein>
<evidence type="ECO:0000313" key="6">
    <source>
        <dbReference type="EMBL" id="QHT87067.1"/>
    </source>
</evidence>
<feature type="transmembrane region" description="Helical" evidence="5">
    <location>
        <begin position="90"/>
        <end position="109"/>
    </location>
</feature>
<accession>A0A6C0I3W5</accession>